<accession>A0ABR0PKT8</accession>
<dbReference type="Proteomes" id="UP001358586">
    <property type="component" value="Chromosome 6"/>
</dbReference>
<protein>
    <submittedName>
        <fullName evidence="1">Uncharacterized protein</fullName>
    </submittedName>
</protein>
<evidence type="ECO:0000313" key="2">
    <source>
        <dbReference type="Proteomes" id="UP001358586"/>
    </source>
</evidence>
<organism evidence="1 2">
    <name type="scientific">Gossypium arboreum</name>
    <name type="common">Tree cotton</name>
    <name type="synonym">Gossypium nanking</name>
    <dbReference type="NCBI Taxonomy" id="29729"/>
    <lineage>
        <taxon>Eukaryota</taxon>
        <taxon>Viridiplantae</taxon>
        <taxon>Streptophyta</taxon>
        <taxon>Embryophyta</taxon>
        <taxon>Tracheophyta</taxon>
        <taxon>Spermatophyta</taxon>
        <taxon>Magnoliopsida</taxon>
        <taxon>eudicotyledons</taxon>
        <taxon>Gunneridae</taxon>
        <taxon>Pentapetalae</taxon>
        <taxon>rosids</taxon>
        <taxon>malvids</taxon>
        <taxon>Malvales</taxon>
        <taxon>Malvaceae</taxon>
        <taxon>Malvoideae</taxon>
        <taxon>Gossypium</taxon>
    </lineage>
</organism>
<name>A0ABR0PKT8_GOSAR</name>
<comment type="caution">
    <text evidence="1">The sequence shown here is derived from an EMBL/GenBank/DDBJ whole genome shotgun (WGS) entry which is preliminary data.</text>
</comment>
<gene>
    <name evidence="1" type="ORF">PVK06_019848</name>
</gene>
<sequence length="123" mass="13562">MDSMEGSKENQCSFVSHTRFRSPGSLLTELIGDSNQVTSFSGLRNSDTTTSVPSANSHLIPLSDWFDRCRGFFHLESRRFTSSSPCCHRMCRFICSPSFLTIVSESPSIMASSNPKSSAKVTP</sequence>
<evidence type="ECO:0000313" key="1">
    <source>
        <dbReference type="EMBL" id="KAK5825046.1"/>
    </source>
</evidence>
<proteinExistence type="predicted"/>
<keyword evidence="2" id="KW-1185">Reference proteome</keyword>
<reference evidence="1 2" key="1">
    <citation type="submission" date="2023-03" db="EMBL/GenBank/DDBJ databases">
        <title>WGS of Gossypium arboreum.</title>
        <authorList>
            <person name="Yu D."/>
        </authorList>
    </citation>
    <scope>NUCLEOTIDE SEQUENCE [LARGE SCALE GENOMIC DNA]</scope>
    <source>
        <tissue evidence="1">Leaf</tissue>
    </source>
</reference>
<dbReference type="EMBL" id="JARKNE010000006">
    <property type="protein sequence ID" value="KAK5825046.1"/>
    <property type="molecule type" value="Genomic_DNA"/>
</dbReference>